<dbReference type="Proteomes" id="UP001295740">
    <property type="component" value="Unassembled WGS sequence"/>
</dbReference>
<dbReference type="Gene3D" id="1.10.150.240">
    <property type="entry name" value="Putative phosphatase, domain 2"/>
    <property type="match status" value="1"/>
</dbReference>
<dbReference type="PANTHER" id="PTHR18901">
    <property type="entry name" value="2-DEOXYGLUCOSE-6-PHOSPHATE PHOSPHATASE 2"/>
    <property type="match status" value="1"/>
</dbReference>
<protein>
    <submittedName>
        <fullName evidence="1">Uu.00g094290.m01.CDS01</fullName>
    </submittedName>
</protein>
<dbReference type="Pfam" id="PF13419">
    <property type="entry name" value="HAD_2"/>
    <property type="match status" value="1"/>
</dbReference>
<dbReference type="SFLD" id="SFLDS00003">
    <property type="entry name" value="Haloacid_Dehalogenase"/>
    <property type="match status" value="1"/>
</dbReference>
<dbReference type="SUPFAM" id="SSF56784">
    <property type="entry name" value="HAD-like"/>
    <property type="match status" value="1"/>
</dbReference>
<accession>A0AAI8VI59</accession>
<dbReference type="InterPro" id="IPR023198">
    <property type="entry name" value="PGP-like_dom2"/>
</dbReference>
<dbReference type="FunFam" id="1.10.150.240:FF:000001">
    <property type="entry name" value="Haloacid dehalogenase-like hydrolase domain"/>
    <property type="match status" value="1"/>
</dbReference>
<dbReference type="NCBIfam" id="TIGR01509">
    <property type="entry name" value="HAD-SF-IA-v3"/>
    <property type="match status" value="1"/>
</dbReference>
<evidence type="ECO:0000313" key="1">
    <source>
        <dbReference type="EMBL" id="CAJ2508243.1"/>
    </source>
</evidence>
<dbReference type="GO" id="GO:0016791">
    <property type="term" value="F:phosphatase activity"/>
    <property type="evidence" value="ECO:0007669"/>
    <property type="project" value="TreeGrafter"/>
</dbReference>
<comment type="caution">
    <text evidence="1">The sequence shown here is derived from an EMBL/GenBank/DDBJ whole genome shotgun (WGS) entry which is preliminary data.</text>
</comment>
<name>A0AAI8VI59_9PEZI</name>
<reference evidence="1" key="1">
    <citation type="submission" date="2023-10" db="EMBL/GenBank/DDBJ databases">
        <authorList>
            <person name="Hackl T."/>
        </authorList>
    </citation>
    <scope>NUCLEOTIDE SEQUENCE</scope>
</reference>
<proteinExistence type="predicted"/>
<dbReference type="Gene3D" id="3.40.50.1000">
    <property type="entry name" value="HAD superfamily/HAD-like"/>
    <property type="match status" value="1"/>
</dbReference>
<dbReference type="InterPro" id="IPR041492">
    <property type="entry name" value="HAD_2"/>
</dbReference>
<gene>
    <name evidence="1" type="ORF">KHLLAP_LOCUS8711</name>
</gene>
<keyword evidence="2" id="KW-1185">Reference proteome</keyword>
<dbReference type="AlphaFoldDB" id="A0AAI8VI59"/>
<dbReference type="InterPro" id="IPR023214">
    <property type="entry name" value="HAD_sf"/>
</dbReference>
<organism evidence="1 2">
    <name type="scientific">Anthostomella pinea</name>
    <dbReference type="NCBI Taxonomy" id="933095"/>
    <lineage>
        <taxon>Eukaryota</taxon>
        <taxon>Fungi</taxon>
        <taxon>Dikarya</taxon>
        <taxon>Ascomycota</taxon>
        <taxon>Pezizomycotina</taxon>
        <taxon>Sordariomycetes</taxon>
        <taxon>Xylariomycetidae</taxon>
        <taxon>Xylariales</taxon>
        <taxon>Xylariaceae</taxon>
        <taxon>Anthostomella</taxon>
    </lineage>
</organism>
<dbReference type="EMBL" id="CAUWAG010000010">
    <property type="protein sequence ID" value="CAJ2508243.1"/>
    <property type="molecule type" value="Genomic_DNA"/>
</dbReference>
<dbReference type="InterPro" id="IPR006439">
    <property type="entry name" value="HAD-SF_hydro_IA"/>
</dbReference>
<sequence>MTSAAQEHGAAPVSQAEAGITPTFPPVRACLFDMDGLLINTEDLYTKCADIVLEKYGRPGLPWDVKAQLMGIPGASNGDTFHNWAQLPISRQQFFEEQSEQQRIQFPECQPLPGVQKLLENLKKAETTSGQQVHIALATSSERRNYDIKTSRPGTKAVLDIIPEEHRVLGDDPRVKKGRGKPAPDIYLLALKSVNDSLPEGTPQIFPRECLVFEDSVLGVEAGRRAGMRVVWVPHARLAEVYKGQEAEVLAARIALCPIGDEHQLGEVGDGWADQLPSLEDFPYERYGIVVS</sequence>
<dbReference type="SFLD" id="SFLDG01129">
    <property type="entry name" value="C1.5:_HAD__Beta-PGM__Phosphata"/>
    <property type="match status" value="1"/>
</dbReference>
<evidence type="ECO:0000313" key="2">
    <source>
        <dbReference type="Proteomes" id="UP001295740"/>
    </source>
</evidence>
<dbReference type="PANTHER" id="PTHR18901:SF42">
    <property type="entry name" value="SUPERFAMILY HYDROLASE, PUTATIVE-RELATED"/>
    <property type="match status" value="1"/>
</dbReference>
<dbReference type="InterPro" id="IPR036412">
    <property type="entry name" value="HAD-like_sf"/>
</dbReference>